<organism evidence="1 2">
    <name type="scientific">Pomacea canaliculata</name>
    <name type="common">Golden apple snail</name>
    <dbReference type="NCBI Taxonomy" id="400727"/>
    <lineage>
        <taxon>Eukaryota</taxon>
        <taxon>Metazoa</taxon>
        <taxon>Spiralia</taxon>
        <taxon>Lophotrochozoa</taxon>
        <taxon>Mollusca</taxon>
        <taxon>Gastropoda</taxon>
        <taxon>Caenogastropoda</taxon>
        <taxon>Architaenioglossa</taxon>
        <taxon>Ampullarioidea</taxon>
        <taxon>Ampullariidae</taxon>
        <taxon>Pomacea</taxon>
    </lineage>
</organism>
<keyword evidence="2" id="KW-1185">Reference proteome</keyword>
<dbReference type="Proteomes" id="UP000245119">
    <property type="component" value="Linkage Group LG2"/>
</dbReference>
<comment type="caution">
    <text evidence="1">The sequence shown here is derived from an EMBL/GenBank/DDBJ whole genome shotgun (WGS) entry which is preliminary data.</text>
</comment>
<dbReference type="AlphaFoldDB" id="A0A2T7PUV6"/>
<sequence length="96" mass="10578">MTPKNKHLFPGGSGACCTRQRLRLLCRAHVTSSETAHVCLTVPVLSKRAEQRRAALAFSDATPWQRPHPEDADWQGGYQALIDVCRLEAQPGPASR</sequence>
<evidence type="ECO:0000313" key="2">
    <source>
        <dbReference type="Proteomes" id="UP000245119"/>
    </source>
</evidence>
<accession>A0A2T7PUV6</accession>
<proteinExistence type="predicted"/>
<reference evidence="1 2" key="1">
    <citation type="submission" date="2018-04" db="EMBL/GenBank/DDBJ databases">
        <title>The genome of golden apple snail Pomacea canaliculata provides insight into stress tolerance and invasive adaptation.</title>
        <authorList>
            <person name="Liu C."/>
            <person name="Liu B."/>
            <person name="Ren Y."/>
            <person name="Zhang Y."/>
            <person name="Wang H."/>
            <person name="Li S."/>
            <person name="Jiang F."/>
            <person name="Yin L."/>
            <person name="Zhang G."/>
            <person name="Qian W."/>
            <person name="Fan W."/>
        </authorList>
    </citation>
    <scope>NUCLEOTIDE SEQUENCE [LARGE SCALE GENOMIC DNA]</scope>
    <source>
        <strain evidence="1">SZHN2017</strain>
        <tissue evidence="1">Muscle</tissue>
    </source>
</reference>
<dbReference type="EMBL" id="PZQS01000002">
    <property type="protein sequence ID" value="PVD37198.1"/>
    <property type="molecule type" value="Genomic_DNA"/>
</dbReference>
<gene>
    <name evidence="1" type="ORF">C0Q70_04193</name>
</gene>
<name>A0A2T7PUV6_POMCA</name>
<protein>
    <submittedName>
        <fullName evidence="1">Uncharacterized protein</fullName>
    </submittedName>
</protein>
<evidence type="ECO:0000313" key="1">
    <source>
        <dbReference type="EMBL" id="PVD37198.1"/>
    </source>
</evidence>